<accession>A0A1S8DK38</accession>
<proteinExistence type="predicted"/>
<dbReference type="PANTHER" id="PTHR30224">
    <property type="entry name" value="ELECTRON TRANSPORT PROTEIN"/>
    <property type="match status" value="1"/>
</dbReference>
<organism evidence="7 8">
    <name type="scientific">Halopseudomonas pachastrellae</name>
    <dbReference type="NCBI Taxonomy" id="254161"/>
    <lineage>
        <taxon>Bacteria</taxon>
        <taxon>Pseudomonadati</taxon>
        <taxon>Pseudomonadota</taxon>
        <taxon>Gammaproteobacteria</taxon>
        <taxon>Pseudomonadales</taxon>
        <taxon>Pseudomonadaceae</taxon>
        <taxon>Halopseudomonas</taxon>
    </lineage>
</organism>
<name>A0A1S8DK38_9GAMM</name>
<dbReference type="RefSeq" id="WP_083724716.1">
    <property type="nucleotide sequence ID" value="NZ_FOUD01000013.1"/>
</dbReference>
<dbReference type="GO" id="GO:0045893">
    <property type="term" value="P:positive regulation of DNA-templated transcription"/>
    <property type="evidence" value="ECO:0007669"/>
    <property type="project" value="InterPro"/>
</dbReference>
<comment type="subcellular location">
    <subcellularLocation>
        <location evidence="1">Cell membrane</location>
    </subcellularLocation>
</comment>
<keyword evidence="3 4" id="KW-0472">Membrane</keyword>
<keyword evidence="4" id="KW-1133">Transmembrane helix</keyword>
<dbReference type="InterPro" id="IPR052378">
    <property type="entry name" value="NosR_regulator"/>
</dbReference>
<dbReference type="Proteomes" id="UP000242847">
    <property type="component" value="Unassembled WGS sequence"/>
</dbReference>
<keyword evidence="2" id="KW-1003">Cell membrane</keyword>
<dbReference type="STRING" id="254161.SAMN05216256_11368"/>
<evidence type="ECO:0000256" key="2">
    <source>
        <dbReference type="ARBA" id="ARBA00022475"/>
    </source>
</evidence>
<gene>
    <name evidence="7" type="ORF">BXT89_03435</name>
</gene>
<dbReference type="GO" id="GO:0005886">
    <property type="term" value="C:plasma membrane"/>
    <property type="evidence" value="ECO:0007669"/>
    <property type="project" value="UniProtKB-SubCell"/>
</dbReference>
<feature type="chain" id="PRO_5010542529" evidence="5">
    <location>
        <begin position="27"/>
        <end position="710"/>
    </location>
</feature>
<comment type="caution">
    <text evidence="7">The sequence shown here is derived from an EMBL/GenBank/DDBJ whole genome shotgun (WGS) entry which is preliminary data.</text>
</comment>
<feature type="signal peptide" evidence="5">
    <location>
        <begin position="1"/>
        <end position="26"/>
    </location>
</feature>
<dbReference type="GO" id="GO:0003677">
    <property type="term" value="F:DNA binding"/>
    <property type="evidence" value="ECO:0007669"/>
    <property type="project" value="InterPro"/>
</dbReference>
<keyword evidence="8" id="KW-1185">Reference proteome</keyword>
<dbReference type="PANTHER" id="PTHR30224:SF4">
    <property type="entry name" value="ELECTRON TRANSPORT PROTEIN YCCM-RELATED"/>
    <property type="match status" value="1"/>
</dbReference>
<evidence type="ECO:0000256" key="4">
    <source>
        <dbReference type="SAM" id="Phobius"/>
    </source>
</evidence>
<feature type="transmembrane region" description="Helical" evidence="4">
    <location>
        <begin position="549"/>
        <end position="569"/>
    </location>
</feature>
<dbReference type="OrthoDB" id="9806398at2"/>
<reference evidence="7 8" key="1">
    <citation type="submission" date="2017-01" db="EMBL/GenBank/DDBJ databases">
        <title>Draft genome sequence of Pseudomonas pachastrellae type strain CCUG 46540T from a deep sea.</title>
        <authorList>
            <person name="Gomila M."/>
            <person name="Mulet M."/>
            <person name="Lalucat J."/>
            <person name="Garcia-Valdes E."/>
        </authorList>
    </citation>
    <scope>NUCLEOTIDE SEQUENCE [LARGE SCALE GENOMIC DNA]</scope>
    <source>
        <strain evidence="7 8">CCUG 46540</strain>
    </source>
</reference>
<evidence type="ECO:0000256" key="1">
    <source>
        <dbReference type="ARBA" id="ARBA00004236"/>
    </source>
</evidence>
<feature type="transmembrane region" description="Helical" evidence="4">
    <location>
        <begin position="486"/>
        <end position="505"/>
    </location>
</feature>
<dbReference type="InterPro" id="IPR007329">
    <property type="entry name" value="FMN-bd"/>
</dbReference>
<dbReference type="Pfam" id="PF04205">
    <property type="entry name" value="FMN_bind"/>
    <property type="match status" value="1"/>
</dbReference>
<feature type="domain" description="FMN-binding" evidence="6">
    <location>
        <begin position="81"/>
        <end position="179"/>
    </location>
</feature>
<dbReference type="InterPro" id="IPR017896">
    <property type="entry name" value="4Fe4S_Fe-S-bd"/>
</dbReference>
<protein>
    <submittedName>
        <fullName evidence="7">Ferredoxin</fullName>
    </submittedName>
</protein>
<feature type="transmembrane region" description="Helical" evidence="4">
    <location>
        <begin position="442"/>
        <end position="459"/>
    </location>
</feature>
<evidence type="ECO:0000313" key="7">
    <source>
        <dbReference type="EMBL" id="ONM45249.1"/>
    </source>
</evidence>
<dbReference type="PIRSF" id="PIRSF036354">
    <property type="entry name" value="NosR"/>
    <property type="match status" value="1"/>
</dbReference>
<dbReference type="GO" id="GO:0010181">
    <property type="term" value="F:FMN binding"/>
    <property type="evidence" value="ECO:0007669"/>
    <property type="project" value="InterPro"/>
</dbReference>
<feature type="transmembrane region" description="Helical" evidence="4">
    <location>
        <begin position="412"/>
        <end position="430"/>
    </location>
</feature>
<evidence type="ECO:0000256" key="3">
    <source>
        <dbReference type="ARBA" id="ARBA00023136"/>
    </source>
</evidence>
<dbReference type="SUPFAM" id="SSF54862">
    <property type="entry name" value="4Fe-4S ferredoxins"/>
    <property type="match status" value="1"/>
</dbReference>
<feature type="transmembrane region" description="Helical" evidence="4">
    <location>
        <begin position="589"/>
        <end position="606"/>
    </location>
</feature>
<dbReference type="SMART" id="SM00900">
    <property type="entry name" value="FMN_bind"/>
    <property type="match status" value="1"/>
</dbReference>
<dbReference type="InterPro" id="IPR011399">
    <property type="entry name" value="NosR"/>
</dbReference>
<keyword evidence="5" id="KW-0732">Signal</keyword>
<keyword evidence="4" id="KW-0812">Transmembrane</keyword>
<evidence type="ECO:0000313" key="8">
    <source>
        <dbReference type="Proteomes" id="UP000242847"/>
    </source>
</evidence>
<evidence type="ECO:0000259" key="6">
    <source>
        <dbReference type="SMART" id="SM00900"/>
    </source>
</evidence>
<evidence type="ECO:0000256" key="5">
    <source>
        <dbReference type="SAM" id="SignalP"/>
    </source>
</evidence>
<dbReference type="EMBL" id="MUBC01000005">
    <property type="protein sequence ID" value="ONM45249.1"/>
    <property type="molecule type" value="Genomic_DNA"/>
</dbReference>
<sequence>MSVRRQSARHLLLACLLSLLSSALHAEGQETADWQTAVQQLFPSATRLVEKQGSPPVYQAFQLDQLLGYAFESTDYSSLQGFSGKPIRLLIGMTPDGKLTGVKVQEHHEPVFLHGLGEQSLFDFTDQYAGRNIATPIVVGSIHGGSVDGSAVDYIDGVSKATVSVVILNETVLQSAMTVARALLPDFAQGPQAIARPELFEPLDWPQLRQRGLLQHWVLEGAAVESALGSSLVLYPGFAADAELPFSELYFAYLNTPMTGRNLLGADAFDNLQSQLLPGEQAILVVSRGQYPHVPEDFIPATAPSRINLLQHGKAIELHDMDFNNGMLLSLLTLPAGDWHANIFRIKTHAAFNPVDPAALQLNVTLRRNPLSEQQTHFEQALTLEPDLFEVQAVDAAPAPRPIWLQIWQQRLWQIGVLLASLTLVTVLFIRQHRISRHPERFHLLRAGFLLFTLFFIGFYAQGQLSVVNIFTLLLALWHGFDITVFLMDPVLFILWTFTFVSLFLWGRGLFCGWLCPFGALQEMVSWLAKKLHLRQWKISERWHHRLQWLKYGILIGLIPTAFYSLTLAERLAEVEPFKTSITLVFVRSWPFVLYAVLLLGVGLFVHKFYCRYVCPLGAGLAILGRLRLFSWLTRIKACGQPCQHCHNKCEIGAIKRSGAIDYDECIQCLECIVILNNEDQCVDAIRARKQAARAKRADNVIVSDWAPQR</sequence>
<dbReference type="Pfam" id="PF12801">
    <property type="entry name" value="Fer4_5"/>
    <property type="match status" value="2"/>
</dbReference>
<dbReference type="AlphaFoldDB" id="A0A1S8DK38"/>